<dbReference type="Proteomes" id="UP000027138">
    <property type="component" value="Unassembled WGS sequence"/>
</dbReference>
<evidence type="ECO:0000313" key="2">
    <source>
        <dbReference type="Proteomes" id="UP000027138"/>
    </source>
</evidence>
<name>A0A067KUH5_JATCU</name>
<evidence type="ECO:0000313" key="1">
    <source>
        <dbReference type="EMBL" id="KDP39767.1"/>
    </source>
</evidence>
<protein>
    <recommendedName>
        <fullName evidence="3">Aminotransferase-like plant mobile domain-containing protein</fullName>
    </recommendedName>
</protein>
<accession>A0A067KUH5</accession>
<proteinExistence type="predicted"/>
<dbReference type="EMBL" id="KK914346">
    <property type="protein sequence ID" value="KDP39767.1"/>
    <property type="molecule type" value="Genomic_DNA"/>
</dbReference>
<dbReference type="OrthoDB" id="1772727at2759"/>
<organism evidence="1 2">
    <name type="scientific">Jatropha curcas</name>
    <name type="common">Barbados nut</name>
    <dbReference type="NCBI Taxonomy" id="180498"/>
    <lineage>
        <taxon>Eukaryota</taxon>
        <taxon>Viridiplantae</taxon>
        <taxon>Streptophyta</taxon>
        <taxon>Embryophyta</taxon>
        <taxon>Tracheophyta</taxon>
        <taxon>Spermatophyta</taxon>
        <taxon>Magnoliopsida</taxon>
        <taxon>eudicotyledons</taxon>
        <taxon>Gunneridae</taxon>
        <taxon>Pentapetalae</taxon>
        <taxon>rosids</taxon>
        <taxon>fabids</taxon>
        <taxon>Malpighiales</taxon>
        <taxon>Euphorbiaceae</taxon>
        <taxon>Crotonoideae</taxon>
        <taxon>Jatropheae</taxon>
        <taxon>Jatropha</taxon>
    </lineage>
</organism>
<gene>
    <name evidence="1" type="ORF">JCGZ_04926</name>
</gene>
<reference evidence="1 2" key="1">
    <citation type="journal article" date="2014" name="PLoS ONE">
        <title>Global Analysis of Gene Expression Profiles in Physic Nut (Jatropha curcas L.) Seedlings Exposed to Salt Stress.</title>
        <authorList>
            <person name="Zhang L."/>
            <person name="Zhang C."/>
            <person name="Wu P."/>
            <person name="Chen Y."/>
            <person name="Li M."/>
            <person name="Jiang H."/>
            <person name="Wu G."/>
        </authorList>
    </citation>
    <scope>NUCLEOTIDE SEQUENCE [LARGE SCALE GENOMIC DNA]</scope>
    <source>
        <strain evidence="2">cv. GZQX0401</strain>
        <tissue evidence="1">Young leaves</tissue>
    </source>
</reference>
<evidence type="ECO:0008006" key="3">
    <source>
        <dbReference type="Google" id="ProtNLM"/>
    </source>
</evidence>
<sequence>MRASSGDTQWLGDHVDIGFVQSLVDLDMIKEYNWGGAFIASMYHDISLYSHRVRTGLGSSASIWEAWAYLCFAFTTPTLTREVPWEILVMSHFSSIMFLETPLEGNLLRAWELSNSEVLLRCRTIRCYFLSERVYVQMTGLLWIPANPPVDMLCNTHRPILRDPTADATFGAGGTVLTDIKII</sequence>
<dbReference type="AlphaFoldDB" id="A0A067KUH5"/>
<keyword evidence="2" id="KW-1185">Reference proteome</keyword>